<keyword evidence="1" id="KW-0812">Transmembrane</keyword>
<keyword evidence="1" id="KW-1133">Transmembrane helix</keyword>
<name>A0ABT5C2T0_9BACT</name>
<feature type="signal peptide" evidence="2">
    <location>
        <begin position="1"/>
        <end position="27"/>
    </location>
</feature>
<gene>
    <name evidence="3" type="ORF">POL72_20255</name>
</gene>
<evidence type="ECO:0000256" key="2">
    <source>
        <dbReference type="SAM" id="SignalP"/>
    </source>
</evidence>
<keyword evidence="4" id="KW-1185">Reference proteome</keyword>
<evidence type="ECO:0000313" key="4">
    <source>
        <dbReference type="Proteomes" id="UP001217485"/>
    </source>
</evidence>
<comment type="caution">
    <text evidence="3">The sequence shown here is derived from an EMBL/GenBank/DDBJ whole genome shotgun (WGS) entry which is preliminary data.</text>
</comment>
<feature type="transmembrane region" description="Helical" evidence="1">
    <location>
        <begin position="280"/>
        <end position="301"/>
    </location>
</feature>
<dbReference type="EMBL" id="JAQNDK010000002">
    <property type="protein sequence ID" value="MDC0680084.1"/>
    <property type="molecule type" value="Genomic_DNA"/>
</dbReference>
<reference evidence="3 4" key="1">
    <citation type="submission" date="2023-01" db="EMBL/GenBank/DDBJ databases">
        <title>Minimal conservation of predation-associated metabolite biosynthetic gene clusters underscores biosynthetic potential of Myxococcota including descriptions for ten novel species: Archangium lansinium sp. nov., Myxococcus landrumus sp. nov., Nannocystis bai.</title>
        <authorList>
            <person name="Ahearne A."/>
            <person name="Stevens C."/>
            <person name="Dowd S."/>
        </authorList>
    </citation>
    <scope>NUCLEOTIDE SEQUENCE [LARGE SCALE GENOMIC DNA]</scope>
    <source>
        <strain evidence="3 4">WIWO2</strain>
    </source>
</reference>
<sequence length="330" mass="34026">MRARSSVSGTATIAFALALALAATARAADVDPATMNAARALAEEGLDLFDKGQYAAALDKFGRADQLIQAPTIDLYAARCLEQLGRLIEASERYLQVSRTSLDASASDVFKAAVADAGKAYDDLKPRIPRLAVGVRGAPEREVQITIDGKPMPPALVGVSQPVDPGKHVVEAVWTGRVVRREVALQERQEAAVTLEFPVGVRPPIVLPPPAGPAPGTTQRVLGWTAVGTGAAALVAGGVTFGITSALRSDLIDLGCTEDVVCPDTPKTRDKLGSYNDMRLVPAPAFIVGGALAAGGVALLLTAPSAAAKPKGAAVLPWISPWGAGIAGVF</sequence>
<organism evidence="3 4">
    <name type="scientific">Sorangium atrum</name>
    <dbReference type="NCBI Taxonomy" id="2995308"/>
    <lineage>
        <taxon>Bacteria</taxon>
        <taxon>Pseudomonadati</taxon>
        <taxon>Myxococcota</taxon>
        <taxon>Polyangia</taxon>
        <taxon>Polyangiales</taxon>
        <taxon>Polyangiaceae</taxon>
        <taxon>Sorangium</taxon>
    </lineage>
</organism>
<feature type="chain" id="PRO_5046743944" evidence="2">
    <location>
        <begin position="28"/>
        <end position="330"/>
    </location>
</feature>
<dbReference type="Proteomes" id="UP001217485">
    <property type="component" value="Unassembled WGS sequence"/>
</dbReference>
<evidence type="ECO:0000313" key="3">
    <source>
        <dbReference type="EMBL" id="MDC0680084.1"/>
    </source>
</evidence>
<accession>A0ABT5C2T0</accession>
<protein>
    <submittedName>
        <fullName evidence="3">Tetratricopeptide repeat protein</fullName>
    </submittedName>
</protein>
<evidence type="ECO:0000256" key="1">
    <source>
        <dbReference type="SAM" id="Phobius"/>
    </source>
</evidence>
<dbReference type="RefSeq" id="WP_272097109.1">
    <property type="nucleotide sequence ID" value="NZ_JAQNDK010000002.1"/>
</dbReference>
<keyword evidence="1" id="KW-0472">Membrane</keyword>
<keyword evidence="2" id="KW-0732">Signal</keyword>
<proteinExistence type="predicted"/>